<sequence length="67" mass="7736">MIFLDMAREEIRTGFGNIGIDRLHLLGLLSVPVEYKKVCFRIMFFLLYSVPAIHSLRRTETVHNLSG</sequence>
<protein>
    <submittedName>
        <fullName evidence="1">Uncharacterized protein</fullName>
    </submittedName>
</protein>
<organism evidence="1">
    <name type="scientific">Candidatus Kentrum sp. FW</name>
    <dbReference type="NCBI Taxonomy" id="2126338"/>
    <lineage>
        <taxon>Bacteria</taxon>
        <taxon>Pseudomonadati</taxon>
        <taxon>Pseudomonadota</taxon>
        <taxon>Gammaproteobacteria</taxon>
        <taxon>Candidatus Kentrum</taxon>
    </lineage>
</organism>
<evidence type="ECO:0000313" key="1">
    <source>
        <dbReference type="EMBL" id="VFJ50531.1"/>
    </source>
</evidence>
<dbReference type="AlphaFoldDB" id="A0A450SDB4"/>
<proteinExistence type="predicted"/>
<dbReference type="EMBL" id="CAADFD010000007">
    <property type="protein sequence ID" value="VFJ50531.1"/>
    <property type="molecule type" value="Genomic_DNA"/>
</dbReference>
<gene>
    <name evidence="1" type="ORF">BECKFW1821B_GA0114236_100719</name>
</gene>
<name>A0A450SDB4_9GAMM</name>
<accession>A0A450SDB4</accession>
<reference evidence="1" key="1">
    <citation type="submission" date="2019-02" db="EMBL/GenBank/DDBJ databases">
        <authorList>
            <person name="Gruber-Vodicka R. H."/>
            <person name="Seah K. B. B."/>
        </authorList>
    </citation>
    <scope>NUCLEOTIDE SEQUENCE</scope>
    <source>
        <strain evidence="1">BECK_BZ106</strain>
    </source>
</reference>